<dbReference type="AlphaFoldDB" id="A0A5R8NM59"/>
<gene>
    <name evidence="5" type="ORF">FEK34_16975</name>
</gene>
<keyword evidence="2" id="KW-0238">DNA-binding</keyword>
<evidence type="ECO:0000256" key="3">
    <source>
        <dbReference type="ARBA" id="ARBA00023163"/>
    </source>
</evidence>
<dbReference type="Proteomes" id="UP000306378">
    <property type="component" value="Unassembled WGS sequence"/>
</dbReference>
<accession>A0A5R8NM59</accession>
<dbReference type="InterPro" id="IPR036390">
    <property type="entry name" value="WH_DNA-bd_sf"/>
</dbReference>
<dbReference type="GO" id="GO:0003677">
    <property type="term" value="F:DNA binding"/>
    <property type="evidence" value="ECO:0007669"/>
    <property type="project" value="UniProtKB-KW"/>
</dbReference>
<keyword evidence="1" id="KW-0805">Transcription regulation</keyword>
<dbReference type="PANTHER" id="PTHR33154">
    <property type="entry name" value="TRANSCRIPTIONAL REGULATOR, ARSR FAMILY"/>
    <property type="match status" value="1"/>
</dbReference>
<protein>
    <submittedName>
        <fullName evidence="5">Winged helix-turn-helix transcriptional regulator</fullName>
    </submittedName>
</protein>
<dbReference type="SMART" id="SM00418">
    <property type="entry name" value="HTH_ARSR"/>
    <property type="match status" value="1"/>
</dbReference>
<dbReference type="CDD" id="cd00090">
    <property type="entry name" value="HTH_ARSR"/>
    <property type="match status" value="1"/>
</dbReference>
<dbReference type="GO" id="GO:0003700">
    <property type="term" value="F:DNA-binding transcription factor activity"/>
    <property type="evidence" value="ECO:0007669"/>
    <property type="project" value="InterPro"/>
</dbReference>
<dbReference type="InterPro" id="IPR036388">
    <property type="entry name" value="WH-like_DNA-bd_sf"/>
</dbReference>
<evidence type="ECO:0000313" key="6">
    <source>
        <dbReference type="Proteomes" id="UP000306378"/>
    </source>
</evidence>
<evidence type="ECO:0000313" key="5">
    <source>
        <dbReference type="EMBL" id="TLF76604.1"/>
    </source>
</evidence>
<dbReference type="Gene3D" id="1.10.10.10">
    <property type="entry name" value="Winged helix-like DNA-binding domain superfamily/Winged helix DNA-binding domain"/>
    <property type="match status" value="1"/>
</dbReference>
<dbReference type="PRINTS" id="PR00778">
    <property type="entry name" value="HTHARSR"/>
</dbReference>
<dbReference type="PANTHER" id="PTHR33154:SF33">
    <property type="entry name" value="TRANSCRIPTIONAL REPRESSOR SDPR"/>
    <property type="match status" value="1"/>
</dbReference>
<evidence type="ECO:0000256" key="2">
    <source>
        <dbReference type="ARBA" id="ARBA00023125"/>
    </source>
</evidence>
<dbReference type="PROSITE" id="PS50987">
    <property type="entry name" value="HTH_ARSR_2"/>
    <property type="match status" value="1"/>
</dbReference>
<dbReference type="NCBIfam" id="NF033788">
    <property type="entry name" value="HTH_metalloreg"/>
    <property type="match status" value="1"/>
</dbReference>
<dbReference type="Pfam" id="PF12840">
    <property type="entry name" value="HTH_20"/>
    <property type="match status" value="1"/>
</dbReference>
<keyword evidence="3" id="KW-0804">Transcription</keyword>
<dbReference type="EMBL" id="VBUT01000006">
    <property type="protein sequence ID" value="TLF76604.1"/>
    <property type="molecule type" value="Genomic_DNA"/>
</dbReference>
<evidence type="ECO:0000259" key="4">
    <source>
        <dbReference type="PROSITE" id="PS50987"/>
    </source>
</evidence>
<reference evidence="5 6" key="1">
    <citation type="submission" date="2019-05" db="EMBL/GenBank/DDBJ databases">
        <title>Genomes sequences of two Nocardia cyriacigeorgica environmental isolates, type strains Nocardia asteroides ATCC 19247 and Nocardia cyriacigeorgica DSM 44484.</title>
        <authorList>
            <person name="Vautrin F."/>
            <person name="Bergeron E."/>
            <person name="Dubost A."/>
            <person name="Abrouk D."/>
            <person name="Rodriguez Nava V."/>
            <person name="Pujic P."/>
        </authorList>
    </citation>
    <scope>NUCLEOTIDE SEQUENCE [LARGE SCALE GENOMIC DNA]</scope>
    <source>
        <strain evidence="5 6">EML 446</strain>
    </source>
</reference>
<dbReference type="SUPFAM" id="SSF46785">
    <property type="entry name" value="Winged helix' DNA-binding domain"/>
    <property type="match status" value="1"/>
</dbReference>
<dbReference type="InterPro" id="IPR001845">
    <property type="entry name" value="HTH_ArsR_DNA-bd_dom"/>
</dbReference>
<comment type="caution">
    <text evidence="5">The sequence shown here is derived from an EMBL/GenBank/DDBJ whole genome shotgun (WGS) entry which is preliminary data.</text>
</comment>
<proteinExistence type="predicted"/>
<organism evidence="5 6">
    <name type="scientific">Nocardia cyriacigeorgica</name>
    <dbReference type="NCBI Taxonomy" id="135487"/>
    <lineage>
        <taxon>Bacteria</taxon>
        <taxon>Bacillati</taxon>
        <taxon>Actinomycetota</taxon>
        <taxon>Actinomycetes</taxon>
        <taxon>Mycobacteriales</taxon>
        <taxon>Nocardiaceae</taxon>
        <taxon>Nocardia</taxon>
    </lineage>
</organism>
<name>A0A5R8NM59_9NOCA</name>
<dbReference type="InterPro" id="IPR051081">
    <property type="entry name" value="HTH_MetalResp_TranReg"/>
</dbReference>
<sequence length="128" mass="14057">MADLTAKPPDDHTVLVATNGVRALEALADPTRRAIFEALPHARLSVGELAEAVGVSSSAVSQHLRVLREARLVMMRPDGNRRLYFLDPRGLADARDYVERFWPSAIAAYSAAVHTASVDEQNPQPTRR</sequence>
<evidence type="ECO:0000256" key="1">
    <source>
        <dbReference type="ARBA" id="ARBA00023015"/>
    </source>
</evidence>
<dbReference type="InterPro" id="IPR011991">
    <property type="entry name" value="ArsR-like_HTH"/>
</dbReference>
<feature type="domain" description="HTH arsR-type" evidence="4">
    <location>
        <begin position="12"/>
        <end position="113"/>
    </location>
</feature>